<proteinExistence type="predicted"/>
<evidence type="ECO:0000313" key="2">
    <source>
        <dbReference type="EMBL" id="EIJ88267.1"/>
    </source>
</evidence>
<dbReference type="OMA" id="FETIYFC"/>
<protein>
    <recommendedName>
        <fullName evidence="1">Mon2/Sec7/BIG1-like dimerisation and cyclophilin-binding domain-containing protein</fullName>
    </recommendedName>
</protein>
<keyword evidence="3" id="KW-1185">Reference proteome</keyword>
<dbReference type="AlphaFoldDB" id="I3EGC0"/>
<dbReference type="HOGENOM" id="CLU_266378_0_0_1"/>
<dbReference type="Proteomes" id="UP000002872">
    <property type="component" value="Unassembled WGS sequence"/>
</dbReference>
<gene>
    <name evidence="2" type="ORF">NEQG_01711</name>
</gene>
<dbReference type="EMBL" id="GL870879">
    <property type="protein sequence ID" value="EIJ88267.1"/>
    <property type="molecule type" value="Genomic_DNA"/>
</dbReference>
<dbReference type="InterPro" id="IPR032629">
    <property type="entry name" value="DCB_dom"/>
</dbReference>
<dbReference type="VEuPathDB" id="MicrosporidiaDB:NEQG_01711"/>
<dbReference type="OrthoDB" id="2194746at2759"/>
<accession>I3EGC0</accession>
<dbReference type="Pfam" id="PF16213">
    <property type="entry name" value="DCB"/>
    <property type="match status" value="1"/>
</dbReference>
<reference evidence="2" key="1">
    <citation type="submission" date="2011-01" db="EMBL/GenBank/DDBJ databases">
        <title>The Genome Sequence of Nematocida parisii strain ERTm3.</title>
        <authorList>
            <consortium name="The Broad Institute Genome Sequencing Platform"/>
            <consortium name="The Broad Institute Genome Sequencing Center for Infectious Disease"/>
            <person name="Cuomo C."/>
            <person name="Troemel E."/>
            <person name="Young S.K."/>
            <person name="Zeng Q."/>
            <person name="Gargeya S."/>
            <person name="Fitzgerald M."/>
            <person name="Haas B."/>
            <person name="Abouelleil A."/>
            <person name="Alvarado L."/>
            <person name="Arachchi H.M."/>
            <person name="Berlin A."/>
            <person name="Chapman S.B."/>
            <person name="Gearin G."/>
            <person name="Goldberg J."/>
            <person name="Griggs A."/>
            <person name="Gujja S."/>
            <person name="Hansen M."/>
            <person name="Heiman D."/>
            <person name="Howarth C."/>
            <person name="Larimer J."/>
            <person name="Lui A."/>
            <person name="MacDonald P.J.P."/>
            <person name="McCowen C."/>
            <person name="Montmayeur A."/>
            <person name="Murphy C."/>
            <person name="Neiman D."/>
            <person name="Pearson M."/>
            <person name="Priest M."/>
            <person name="Roberts A."/>
            <person name="Saif S."/>
            <person name="Shea T."/>
            <person name="Sisk P."/>
            <person name="Stolte C."/>
            <person name="Sykes S."/>
            <person name="Wortman J."/>
            <person name="Nusbaum C."/>
            <person name="Birren B."/>
        </authorList>
    </citation>
    <scope>NUCLEOTIDE SEQUENCE</scope>
    <source>
        <strain evidence="2">ERTm3</strain>
    </source>
</reference>
<evidence type="ECO:0000259" key="1">
    <source>
        <dbReference type="Pfam" id="PF16213"/>
    </source>
</evidence>
<dbReference type="InterPro" id="IPR016024">
    <property type="entry name" value="ARM-type_fold"/>
</dbReference>
<feature type="domain" description="Mon2/Sec7/BIG1-like dimerisation and cyclophilin-binding" evidence="1">
    <location>
        <begin position="6"/>
        <end position="167"/>
    </location>
</feature>
<dbReference type="SUPFAM" id="SSF48371">
    <property type="entry name" value="ARM repeat"/>
    <property type="match status" value="1"/>
</dbReference>
<name>I3EGC0_NEMP3</name>
<sequence>MQTEMNNILLAILKEHSQKNSTLKKEVQTALPLIEEYQGKEKEFYEYVKEKKLAQLPFVKSIQEIPVKNRLFFQSLQILHKLITRNSISKEFIPYILEEFEKKIEAHSEVQLRVLQMLQPLIEDPLLVKGDNLFKLFKIGISLIKKYKDTVTAKITVSYVIECIFERPEIICGFKECDTSLKESAEADCLKVVSVLISLSKEPDLFGLDLLLVSMSSKTAKNVLNTTEGKELLEVIIDFLMKEISGVDINRTKVSFAIFMQIISNIVQSNHNIISILLGICQLEIQKETELLKGEFLYALPYEIVLACLKSSEYLSEQLFGLNNERFLLDITGIQKNEEILKLIQAKEKTEIVGNKSLKMSRIIDIAGRLEDSDILQLFIPYFSYLIENITCSSEGWPEEPLAMIKGAISHTASIAQGNISVFNSVIKSVYTVAEKYPKIFFISAFELTFCYADILCTWGEFFILSSYAQDSAPDLDSWNVSVNRLMECNSECLKGALKGVCGSCNIPLDRFMNLFLSVGHKIEDFPYEVVSYIKKIFVPGMDSSKLVREEQVVYFLSEYFSAGLGEGVHVRILPEIILVFSEIKNLSQDISLAKIIMQSISDGIKQAGSSFGMGWVSIYKILSDAAEEEEIRRIVFETIKTITDRMLMYLPDECLVSTHQLLCMCCKLIIEDNISFQALFSIRDITEYVHIEKERISRQVQMEIFYATMCLLCSVAYDQRDDVRDSAIVQAFETIYFCQKVNLLMWEPLIQTFLKRLLSAAVYTKEKEIYSGEHDENSSGSDYLSFEEKCLCRGVGGCSFQPYTTDDVNTARSLESAKKIIFGVSNLIFSYFGEIKEYKGFYSLWRYIGRIFVRFFSDPYMKGTVISAITPGLQISLPTKYSVSLFSTISDICFIYTQPDESLETLVEMFKQAYKKIRPEEVQTKMSVTFFKTITHLLNNNTVEDSGTLTFLEFETIQSLRDETCRISRIKVLLEWIAIPRTRSERLSEQFIIQCIERLENELLSHTEPQPTEIIRKSIDTLLLYHKKKETYMHCWHRAIGCLQKILQLEVSTESLGHLSLISREIFRLPPPEDANASVDAMPDVPRKDPHRLKEEERGIQDHLVFLEMLTEILKGEKVVEVYTVVMAFWEFTIKENLHILHLSATKTLCHILASKHELNEYSDDWIDRCLQNYNECIRVERVKFSFFQRQAILYVLQQIIDRKLPVPKSKVFMSQLILCISSDAPDISLLATEVLEQFVANK</sequence>
<dbReference type="InParanoid" id="I3EGC0"/>
<organism evidence="2 3">
    <name type="scientific">Nematocida parisii (strain ERTm3)</name>
    <name type="common">Nematode killer fungus</name>
    <dbReference type="NCBI Taxonomy" id="935791"/>
    <lineage>
        <taxon>Eukaryota</taxon>
        <taxon>Fungi</taxon>
        <taxon>Fungi incertae sedis</taxon>
        <taxon>Microsporidia</taxon>
        <taxon>Nematocida</taxon>
    </lineage>
</organism>
<evidence type="ECO:0000313" key="3">
    <source>
        <dbReference type="Proteomes" id="UP000002872"/>
    </source>
</evidence>